<feature type="compositionally biased region" description="Basic and acidic residues" evidence="7">
    <location>
        <begin position="721"/>
        <end position="731"/>
    </location>
</feature>
<proteinExistence type="inferred from homology"/>
<organism evidence="10 11">
    <name type="scientific">Streptoalloteichus hindustanus</name>
    <dbReference type="NCBI Taxonomy" id="2017"/>
    <lineage>
        <taxon>Bacteria</taxon>
        <taxon>Bacillati</taxon>
        <taxon>Actinomycetota</taxon>
        <taxon>Actinomycetes</taxon>
        <taxon>Pseudonocardiales</taxon>
        <taxon>Pseudonocardiaceae</taxon>
        <taxon>Streptoalloteichus</taxon>
    </lineage>
</organism>
<sequence>MLGWLARVVTRWAWAVVGIWVALVTALVLLAPALSSVVSSDSGGFLPADKESVVASKLAARAFPAESGAPAVMVFARRDGQPLQDGDIERVDQTVEALNGLKVNRVKGIATGEDAVARNRSVQLASVLLSGTSDDQAVKDAVARLRAESANRLTGTSLRVGMTGDAAISLDYDTAFVDAEEILTYVTGGLVVLLLLIVFRGVLATLLPIVVVGAVYVASSAAVALLASELHFKVGSFLPPLMLVVLFGIGTDYILFVLFRVRERLQLGDDPRTAVRRATHHVAEVIASAALAVVGAFLALALSDLTLLSTLGPAVAVGVVIMMLAGLTLVPAVLSLVGSAVFWPSRSGRRHRAVTEPRTARAVVRRPVWTVVVSALVLAASAWGALGYQPNFNFLDDVPRNSESNRAYQDLKSGFPAGALSPTYVYLENTGAAVEPEVVDRVAESARKVSGVSGLMEPQVSADGHVIRLPVLLAHDPSSRAALDDVEHRLRPTVTGQAPPGVRVLVGGETMTGVDIRATVADDLRTVLPLAALVIGLILVLLLRGVVAPLFLMVAVTLNFLGALGLTVVGFQNLLGEPGLMFLLPVLINLFVVAIGTDYNILVVARIREELRAGLPVRGAVVRAMTEAGPSALAAAAILAASFASLLLAGVGMLVQIGFAVAIGIALTVFAMALGLVPALVALLGRWTFWPAMRGRSAADVRPVSGSEKGAEDTDDAGDANDTRKRLEVRG</sequence>
<dbReference type="RefSeq" id="WP_073484227.1">
    <property type="nucleotide sequence ID" value="NZ_FQVN01000005.1"/>
</dbReference>
<comment type="similarity">
    <text evidence="2">Belongs to the resistance-nodulation-cell division (RND) (TC 2.A.6) family. MmpL subfamily.</text>
</comment>
<dbReference type="AlphaFoldDB" id="A0A1M5EXT4"/>
<dbReference type="EMBL" id="FQVN01000005">
    <property type="protein sequence ID" value="SHF84044.1"/>
    <property type="molecule type" value="Genomic_DNA"/>
</dbReference>
<evidence type="ECO:0000256" key="8">
    <source>
        <dbReference type="SAM" id="Phobius"/>
    </source>
</evidence>
<gene>
    <name evidence="10" type="ORF">SAMN05444320_105187</name>
</gene>
<evidence type="ECO:0000256" key="6">
    <source>
        <dbReference type="ARBA" id="ARBA00023136"/>
    </source>
</evidence>
<evidence type="ECO:0000256" key="5">
    <source>
        <dbReference type="ARBA" id="ARBA00022989"/>
    </source>
</evidence>
<accession>A0A1M5EXT4</accession>
<protein>
    <submittedName>
        <fullName evidence="10">Putative drug exporter of the RND superfamily</fullName>
    </submittedName>
</protein>
<feature type="transmembrane region" description="Helical" evidence="8">
    <location>
        <begin position="206"/>
        <end position="228"/>
    </location>
</feature>
<dbReference type="InterPro" id="IPR004869">
    <property type="entry name" value="MMPL_dom"/>
</dbReference>
<dbReference type="Gene3D" id="1.20.1640.10">
    <property type="entry name" value="Multidrug efflux transporter AcrB transmembrane domain"/>
    <property type="match status" value="2"/>
</dbReference>
<dbReference type="OrthoDB" id="2365435at2"/>
<keyword evidence="4 8" id="KW-0812">Transmembrane</keyword>
<evidence type="ECO:0000259" key="9">
    <source>
        <dbReference type="PROSITE" id="PS50156"/>
    </source>
</evidence>
<feature type="transmembrane region" description="Helical" evidence="8">
    <location>
        <begin position="282"/>
        <end position="302"/>
    </location>
</feature>
<evidence type="ECO:0000256" key="7">
    <source>
        <dbReference type="SAM" id="MobiDB-lite"/>
    </source>
</evidence>
<keyword evidence="11" id="KW-1185">Reference proteome</keyword>
<comment type="subcellular location">
    <subcellularLocation>
        <location evidence="1">Cell membrane</location>
        <topology evidence="1">Multi-pass membrane protein</topology>
    </subcellularLocation>
</comment>
<dbReference type="Proteomes" id="UP000184501">
    <property type="component" value="Unassembled WGS sequence"/>
</dbReference>
<evidence type="ECO:0000256" key="4">
    <source>
        <dbReference type="ARBA" id="ARBA00022692"/>
    </source>
</evidence>
<evidence type="ECO:0000256" key="3">
    <source>
        <dbReference type="ARBA" id="ARBA00022475"/>
    </source>
</evidence>
<dbReference type="Pfam" id="PF03176">
    <property type="entry name" value="MMPL"/>
    <property type="match status" value="2"/>
</dbReference>
<feature type="transmembrane region" description="Helical" evidence="8">
    <location>
        <begin position="314"/>
        <end position="343"/>
    </location>
</feature>
<keyword evidence="3" id="KW-1003">Cell membrane</keyword>
<feature type="transmembrane region" description="Helical" evidence="8">
    <location>
        <begin position="240"/>
        <end position="261"/>
    </location>
</feature>
<dbReference type="STRING" id="2017.SAMN05444320_105187"/>
<feature type="transmembrane region" description="Helical" evidence="8">
    <location>
        <begin position="182"/>
        <end position="199"/>
    </location>
</feature>
<feature type="transmembrane region" description="Helical" evidence="8">
    <location>
        <begin position="632"/>
        <end position="651"/>
    </location>
</feature>
<feature type="region of interest" description="Disordered" evidence="7">
    <location>
        <begin position="700"/>
        <end position="731"/>
    </location>
</feature>
<keyword evidence="5 8" id="KW-1133">Transmembrane helix</keyword>
<name>A0A1M5EXT4_STRHI</name>
<feature type="transmembrane region" description="Helical" evidence="8">
    <location>
        <begin position="657"/>
        <end position="684"/>
    </location>
</feature>
<keyword evidence="6 8" id="KW-0472">Membrane</keyword>
<evidence type="ECO:0000313" key="11">
    <source>
        <dbReference type="Proteomes" id="UP000184501"/>
    </source>
</evidence>
<evidence type="ECO:0000256" key="2">
    <source>
        <dbReference type="ARBA" id="ARBA00010157"/>
    </source>
</evidence>
<reference evidence="10 11" key="1">
    <citation type="submission" date="2016-11" db="EMBL/GenBank/DDBJ databases">
        <authorList>
            <person name="Jaros S."/>
            <person name="Januszkiewicz K."/>
            <person name="Wedrychowicz H."/>
        </authorList>
    </citation>
    <scope>NUCLEOTIDE SEQUENCE [LARGE SCALE GENOMIC DNA]</scope>
    <source>
        <strain evidence="10 11">DSM 44523</strain>
    </source>
</reference>
<feature type="transmembrane region" description="Helical" evidence="8">
    <location>
        <begin position="12"/>
        <end position="34"/>
    </location>
</feature>
<evidence type="ECO:0000256" key="1">
    <source>
        <dbReference type="ARBA" id="ARBA00004651"/>
    </source>
</evidence>
<dbReference type="SUPFAM" id="SSF82866">
    <property type="entry name" value="Multidrug efflux transporter AcrB transmembrane domain"/>
    <property type="match status" value="2"/>
</dbReference>
<dbReference type="PANTHER" id="PTHR33406">
    <property type="entry name" value="MEMBRANE PROTEIN MJ1562-RELATED"/>
    <property type="match status" value="1"/>
</dbReference>
<dbReference type="InterPro" id="IPR000731">
    <property type="entry name" value="SSD"/>
</dbReference>
<dbReference type="PANTHER" id="PTHR33406:SF6">
    <property type="entry name" value="MEMBRANE PROTEIN YDGH-RELATED"/>
    <property type="match status" value="1"/>
</dbReference>
<dbReference type="InterPro" id="IPR050545">
    <property type="entry name" value="Mycobact_MmpL"/>
</dbReference>
<dbReference type="PROSITE" id="PS50156">
    <property type="entry name" value="SSD"/>
    <property type="match status" value="1"/>
</dbReference>
<feature type="transmembrane region" description="Helical" evidence="8">
    <location>
        <begin position="550"/>
        <end position="574"/>
    </location>
</feature>
<feature type="transmembrane region" description="Helical" evidence="8">
    <location>
        <begin position="526"/>
        <end position="543"/>
    </location>
</feature>
<evidence type="ECO:0000313" key="10">
    <source>
        <dbReference type="EMBL" id="SHF84044.1"/>
    </source>
</evidence>
<feature type="transmembrane region" description="Helical" evidence="8">
    <location>
        <begin position="580"/>
        <end position="602"/>
    </location>
</feature>
<dbReference type="GO" id="GO:0005886">
    <property type="term" value="C:plasma membrane"/>
    <property type="evidence" value="ECO:0007669"/>
    <property type="project" value="UniProtKB-SubCell"/>
</dbReference>
<feature type="domain" description="SSD" evidence="9">
    <location>
        <begin position="209"/>
        <end position="336"/>
    </location>
</feature>
<feature type="transmembrane region" description="Helical" evidence="8">
    <location>
        <begin position="368"/>
        <end position="386"/>
    </location>
</feature>